<gene>
    <name evidence="9" type="ORF">M0R45_023234</name>
</gene>
<proteinExistence type="predicted"/>
<evidence type="ECO:0000259" key="8">
    <source>
        <dbReference type="PROSITE" id="PS50089"/>
    </source>
</evidence>
<keyword evidence="4 6" id="KW-0863">Zinc-finger</keyword>
<dbReference type="SMART" id="SM00184">
    <property type="entry name" value="RING"/>
    <property type="match status" value="1"/>
</dbReference>
<accession>A0AAW1WQS9</accession>
<dbReference type="InterPro" id="IPR013083">
    <property type="entry name" value="Znf_RING/FYVE/PHD"/>
</dbReference>
<evidence type="ECO:0000256" key="3">
    <source>
        <dbReference type="ARBA" id="ARBA00022723"/>
    </source>
</evidence>
<dbReference type="PANTHER" id="PTHR15710:SF77">
    <property type="entry name" value="RING-H2 FINGER PROTEIN ATL21B"/>
    <property type="match status" value="1"/>
</dbReference>
<feature type="region of interest" description="Disordered" evidence="7">
    <location>
        <begin position="1"/>
        <end position="20"/>
    </location>
</feature>
<evidence type="ECO:0000313" key="9">
    <source>
        <dbReference type="EMBL" id="KAK9925978.1"/>
    </source>
</evidence>
<dbReference type="Proteomes" id="UP001457282">
    <property type="component" value="Unassembled WGS sequence"/>
</dbReference>
<reference evidence="9 10" key="1">
    <citation type="journal article" date="2023" name="G3 (Bethesda)">
        <title>A chromosome-length genome assembly and annotation of blackberry (Rubus argutus, cv. 'Hillquist').</title>
        <authorList>
            <person name="Bruna T."/>
            <person name="Aryal R."/>
            <person name="Dudchenko O."/>
            <person name="Sargent D.J."/>
            <person name="Mead D."/>
            <person name="Buti M."/>
            <person name="Cavallini A."/>
            <person name="Hytonen T."/>
            <person name="Andres J."/>
            <person name="Pham M."/>
            <person name="Weisz D."/>
            <person name="Mascagni F."/>
            <person name="Usai G."/>
            <person name="Natali L."/>
            <person name="Bassil N."/>
            <person name="Fernandez G.E."/>
            <person name="Lomsadze A."/>
            <person name="Armour M."/>
            <person name="Olukolu B."/>
            <person name="Poorten T."/>
            <person name="Britton C."/>
            <person name="Davik J."/>
            <person name="Ashrafi H."/>
            <person name="Aiden E.L."/>
            <person name="Borodovsky M."/>
            <person name="Worthington M."/>
        </authorList>
    </citation>
    <scope>NUCLEOTIDE SEQUENCE [LARGE SCALE GENOMIC DNA]</scope>
    <source>
        <strain evidence="9">PI 553951</strain>
    </source>
</reference>
<keyword evidence="10" id="KW-1185">Reference proteome</keyword>
<dbReference type="InterPro" id="IPR001841">
    <property type="entry name" value="Znf_RING"/>
</dbReference>
<evidence type="ECO:0000313" key="10">
    <source>
        <dbReference type="Proteomes" id="UP001457282"/>
    </source>
</evidence>
<dbReference type="Gene3D" id="3.30.40.10">
    <property type="entry name" value="Zinc/RING finger domain, C3HC4 (zinc finger)"/>
    <property type="match status" value="1"/>
</dbReference>
<dbReference type="GO" id="GO:0008270">
    <property type="term" value="F:zinc ion binding"/>
    <property type="evidence" value="ECO:0007669"/>
    <property type="project" value="UniProtKB-KW"/>
</dbReference>
<comment type="caution">
    <text evidence="9">The sequence shown here is derived from an EMBL/GenBank/DDBJ whole genome shotgun (WGS) entry which is preliminary data.</text>
</comment>
<dbReference type="SUPFAM" id="SSF57850">
    <property type="entry name" value="RING/U-box"/>
    <property type="match status" value="1"/>
</dbReference>
<dbReference type="PANTHER" id="PTHR15710">
    <property type="entry name" value="E3 UBIQUITIN-PROTEIN LIGASE PRAJA"/>
    <property type="match status" value="1"/>
</dbReference>
<evidence type="ECO:0000256" key="5">
    <source>
        <dbReference type="ARBA" id="ARBA00022833"/>
    </source>
</evidence>
<dbReference type="GO" id="GO:0061630">
    <property type="term" value="F:ubiquitin protein ligase activity"/>
    <property type="evidence" value="ECO:0007669"/>
    <property type="project" value="UniProtKB-EC"/>
</dbReference>
<dbReference type="Pfam" id="PF13639">
    <property type="entry name" value="zf-RING_2"/>
    <property type="match status" value="1"/>
</dbReference>
<dbReference type="AlphaFoldDB" id="A0AAW1WQS9"/>
<evidence type="ECO:0000256" key="2">
    <source>
        <dbReference type="ARBA" id="ARBA00012483"/>
    </source>
</evidence>
<feature type="domain" description="RING-type" evidence="8">
    <location>
        <begin position="156"/>
        <end position="197"/>
    </location>
</feature>
<dbReference type="EC" id="2.3.2.27" evidence="2"/>
<keyword evidence="5" id="KW-0862">Zinc</keyword>
<evidence type="ECO:0000256" key="4">
    <source>
        <dbReference type="ARBA" id="ARBA00022771"/>
    </source>
</evidence>
<dbReference type="PROSITE" id="PS50089">
    <property type="entry name" value="ZF_RING_2"/>
    <property type="match status" value="1"/>
</dbReference>
<dbReference type="EMBL" id="JBEDUW010000005">
    <property type="protein sequence ID" value="KAK9925978.1"/>
    <property type="molecule type" value="Genomic_DNA"/>
</dbReference>
<evidence type="ECO:0000256" key="1">
    <source>
        <dbReference type="ARBA" id="ARBA00000900"/>
    </source>
</evidence>
<comment type="catalytic activity">
    <reaction evidence="1">
        <text>S-ubiquitinyl-[E2 ubiquitin-conjugating enzyme]-L-cysteine + [acceptor protein]-L-lysine = [E2 ubiquitin-conjugating enzyme]-L-cysteine + N(6)-ubiquitinyl-[acceptor protein]-L-lysine.</text>
        <dbReference type="EC" id="2.3.2.27"/>
    </reaction>
</comment>
<evidence type="ECO:0000256" key="7">
    <source>
        <dbReference type="SAM" id="MobiDB-lite"/>
    </source>
</evidence>
<keyword evidence="3" id="KW-0479">Metal-binding</keyword>
<sequence length="205" mass="23440">MSSCDVWQPESPETDQSDDCWSAEPEFSIHVYASSATDERYTYFHNFTAPCHLLTDRRTSWNYLWIILSNLGVPNQDQPSMIQKISTCAREMADDPDNMYLKTIPMVVSLKVGQELVLESELPEFPDHVIRFVPTRKSAIQGMLERVEIQGCDQQCMVCLDEIPKGSEAACMPCSHVYHESCIVNWLDKSNLCPLCRFEMPAEYA</sequence>
<name>A0AAW1WQS9_RUBAR</name>
<dbReference type="GO" id="GO:0016567">
    <property type="term" value="P:protein ubiquitination"/>
    <property type="evidence" value="ECO:0007669"/>
    <property type="project" value="TreeGrafter"/>
</dbReference>
<protein>
    <recommendedName>
        <fullName evidence="2">RING-type E3 ubiquitin transferase</fullName>
        <ecNumber evidence="2">2.3.2.27</ecNumber>
    </recommendedName>
</protein>
<dbReference type="GO" id="GO:0005737">
    <property type="term" value="C:cytoplasm"/>
    <property type="evidence" value="ECO:0007669"/>
    <property type="project" value="TreeGrafter"/>
</dbReference>
<organism evidence="9 10">
    <name type="scientific">Rubus argutus</name>
    <name type="common">Southern blackberry</name>
    <dbReference type="NCBI Taxonomy" id="59490"/>
    <lineage>
        <taxon>Eukaryota</taxon>
        <taxon>Viridiplantae</taxon>
        <taxon>Streptophyta</taxon>
        <taxon>Embryophyta</taxon>
        <taxon>Tracheophyta</taxon>
        <taxon>Spermatophyta</taxon>
        <taxon>Magnoliopsida</taxon>
        <taxon>eudicotyledons</taxon>
        <taxon>Gunneridae</taxon>
        <taxon>Pentapetalae</taxon>
        <taxon>rosids</taxon>
        <taxon>fabids</taxon>
        <taxon>Rosales</taxon>
        <taxon>Rosaceae</taxon>
        <taxon>Rosoideae</taxon>
        <taxon>Rosoideae incertae sedis</taxon>
        <taxon>Rubus</taxon>
    </lineage>
</organism>
<evidence type="ECO:0000256" key="6">
    <source>
        <dbReference type="PROSITE-ProRule" id="PRU00175"/>
    </source>
</evidence>